<evidence type="ECO:0000256" key="2">
    <source>
        <dbReference type="ARBA" id="ARBA00023015"/>
    </source>
</evidence>
<dbReference type="GO" id="GO:0003677">
    <property type="term" value="F:DNA binding"/>
    <property type="evidence" value="ECO:0007669"/>
    <property type="project" value="InterPro"/>
</dbReference>
<dbReference type="RefSeq" id="WP_270026449.1">
    <property type="nucleotide sequence ID" value="NZ_JAPDDP010000030.1"/>
</dbReference>
<comment type="similarity">
    <text evidence="1">Belongs to the sigma-70 factor family. ECF subfamily.</text>
</comment>
<dbReference type="InterPro" id="IPR014284">
    <property type="entry name" value="RNA_pol_sigma-70_dom"/>
</dbReference>
<dbReference type="Gene3D" id="1.10.1740.10">
    <property type="match status" value="1"/>
</dbReference>
<feature type="domain" description="RNA polymerase sigma-70 region 2" evidence="5">
    <location>
        <begin position="23"/>
        <end position="89"/>
    </location>
</feature>
<dbReference type="AlphaFoldDB" id="A0A9X3SC44"/>
<dbReference type="InterPro" id="IPR036388">
    <property type="entry name" value="WH-like_DNA-bd_sf"/>
</dbReference>
<dbReference type="Proteomes" id="UP001147653">
    <property type="component" value="Unassembled WGS sequence"/>
</dbReference>
<evidence type="ECO:0000256" key="1">
    <source>
        <dbReference type="ARBA" id="ARBA00010641"/>
    </source>
</evidence>
<evidence type="ECO:0000259" key="6">
    <source>
        <dbReference type="Pfam" id="PF08281"/>
    </source>
</evidence>
<accession>A0A9X3SC44</accession>
<comment type="caution">
    <text evidence="7">The sequence shown here is derived from an EMBL/GenBank/DDBJ whole genome shotgun (WGS) entry which is preliminary data.</text>
</comment>
<dbReference type="InterPro" id="IPR013325">
    <property type="entry name" value="RNA_pol_sigma_r2"/>
</dbReference>
<dbReference type="InterPro" id="IPR013324">
    <property type="entry name" value="RNA_pol_sigma_r3/r4-like"/>
</dbReference>
<dbReference type="PANTHER" id="PTHR43133">
    <property type="entry name" value="RNA POLYMERASE ECF-TYPE SIGMA FACTO"/>
    <property type="match status" value="1"/>
</dbReference>
<dbReference type="InterPro" id="IPR013249">
    <property type="entry name" value="RNA_pol_sigma70_r4_t2"/>
</dbReference>
<dbReference type="InterPro" id="IPR007627">
    <property type="entry name" value="RNA_pol_sigma70_r2"/>
</dbReference>
<keyword evidence="3" id="KW-0731">Sigma factor</keyword>
<keyword evidence="8" id="KW-1185">Reference proteome</keyword>
<dbReference type="Pfam" id="PF04542">
    <property type="entry name" value="Sigma70_r2"/>
    <property type="match status" value="1"/>
</dbReference>
<dbReference type="SUPFAM" id="SSF88946">
    <property type="entry name" value="Sigma2 domain of RNA polymerase sigma factors"/>
    <property type="match status" value="1"/>
</dbReference>
<evidence type="ECO:0000256" key="4">
    <source>
        <dbReference type="ARBA" id="ARBA00023163"/>
    </source>
</evidence>
<dbReference type="PANTHER" id="PTHR43133:SF51">
    <property type="entry name" value="RNA POLYMERASE SIGMA FACTOR"/>
    <property type="match status" value="1"/>
</dbReference>
<dbReference type="GO" id="GO:0006352">
    <property type="term" value="P:DNA-templated transcription initiation"/>
    <property type="evidence" value="ECO:0007669"/>
    <property type="project" value="InterPro"/>
</dbReference>
<gene>
    <name evidence="7" type="ORF">OJ997_17425</name>
</gene>
<dbReference type="Gene3D" id="1.10.10.10">
    <property type="entry name" value="Winged helix-like DNA-binding domain superfamily/Winged helix DNA-binding domain"/>
    <property type="match status" value="1"/>
</dbReference>
<keyword evidence="2" id="KW-0805">Transcription regulation</keyword>
<dbReference type="EMBL" id="JAPDDP010000030">
    <property type="protein sequence ID" value="MDA0182090.1"/>
    <property type="molecule type" value="Genomic_DNA"/>
</dbReference>
<dbReference type="GO" id="GO:0016987">
    <property type="term" value="F:sigma factor activity"/>
    <property type="evidence" value="ECO:0007669"/>
    <property type="project" value="UniProtKB-KW"/>
</dbReference>
<keyword evidence="4" id="KW-0804">Transcription</keyword>
<evidence type="ECO:0000256" key="3">
    <source>
        <dbReference type="ARBA" id="ARBA00023082"/>
    </source>
</evidence>
<evidence type="ECO:0000313" key="8">
    <source>
        <dbReference type="Proteomes" id="UP001147653"/>
    </source>
</evidence>
<proteinExistence type="inferred from homology"/>
<protein>
    <submittedName>
        <fullName evidence="7">RNA polymerase sigma factor</fullName>
    </submittedName>
</protein>
<evidence type="ECO:0000313" key="7">
    <source>
        <dbReference type="EMBL" id="MDA0182090.1"/>
    </source>
</evidence>
<dbReference type="SUPFAM" id="SSF88659">
    <property type="entry name" value="Sigma3 and sigma4 domains of RNA polymerase sigma factors"/>
    <property type="match status" value="1"/>
</dbReference>
<dbReference type="InterPro" id="IPR039425">
    <property type="entry name" value="RNA_pol_sigma-70-like"/>
</dbReference>
<evidence type="ECO:0000259" key="5">
    <source>
        <dbReference type="Pfam" id="PF04542"/>
    </source>
</evidence>
<name>A0A9X3SC44_9ACTN</name>
<dbReference type="NCBIfam" id="TIGR02937">
    <property type="entry name" value="sigma70-ECF"/>
    <property type="match status" value="1"/>
</dbReference>
<sequence>MARTDEQLMAATRRGEAEAFGELFARHRALVLAYLVRRCTREDAADLLAETFAAALIAVHDGRAPRGATAAPWLLTIARNKRFDAHRRGRVEDSARRRLALERVEPDYEELEAVGMDVEAALSTLPPADRAALRARVLDEQPYEDIARDMDTAEPAVRQRVSRALRRLRTDLEKQR</sequence>
<organism evidence="7 8">
    <name type="scientific">Solirubrobacter phytolaccae</name>
    <dbReference type="NCBI Taxonomy" id="1404360"/>
    <lineage>
        <taxon>Bacteria</taxon>
        <taxon>Bacillati</taxon>
        <taxon>Actinomycetota</taxon>
        <taxon>Thermoleophilia</taxon>
        <taxon>Solirubrobacterales</taxon>
        <taxon>Solirubrobacteraceae</taxon>
        <taxon>Solirubrobacter</taxon>
    </lineage>
</organism>
<dbReference type="CDD" id="cd06171">
    <property type="entry name" value="Sigma70_r4"/>
    <property type="match status" value="1"/>
</dbReference>
<dbReference type="Pfam" id="PF08281">
    <property type="entry name" value="Sigma70_r4_2"/>
    <property type="match status" value="1"/>
</dbReference>
<feature type="domain" description="RNA polymerase sigma factor 70 region 4 type 2" evidence="6">
    <location>
        <begin position="117"/>
        <end position="168"/>
    </location>
</feature>
<reference evidence="7" key="1">
    <citation type="submission" date="2022-10" db="EMBL/GenBank/DDBJ databases">
        <title>The WGS of Solirubrobacter phytolaccae KCTC 29190.</title>
        <authorList>
            <person name="Jiang Z."/>
        </authorList>
    </citation>
    <scope>NUCLEOTIDE SEQUENCE</scope>
    <source>
        <strain evidence="7">KCTC 29190</strain>
    </source>
</reference>